<keyword evidence="2" id="KW-0732">Signal</keyword>
<dbReference type="EMBL" id="VRTY01000148">
    <property type="protein sequence ID" value="TXK23333.1"/>
    <property type="molecule type" value="Genomic_DNA"/>
</dbReference>
<dbReference type="InterPro" id="IPR002509">
    <property type="entry name" value="NODB_dom"/>
</dbReference>
<evidence type="ECO:0000313" key="5">
    <source>
        <dbReference type="Proteomes" id="UP000321926"/>
    </source>
</evidence>
<feature type="domain" description="NodB homology" evidence="3">
    <location>
        <begin position="73"/>
        <end position="337"/>
    </location>
</feature>
<dbReference type="SUPFAM" id="SSF88713">
    <property type="entry name" value="Glycoside hydrolase/deacetylase"/>
    <property type="match status" value="1"/>
</dbReference>
<comment type="subcellular location">
    <subcellularLocation>
        <location evidence="1">Secreted</location>
    </subcellularLocation>
</comment>
<comment type="caution">
    <text evidence="4">The sequence shown here is derived from an EMBL/GenBank/DDBJ whole genome shotgun (WGS) entry which is preliminary data.</text>
</comment>
<dbReference type="GO" id="GO:0005975">
    <property type="term" value="P:carbohydrate metabolic process"/>
    <property type="evidence" value="ECO:0007669"/>
    <property type="project" value="InterPro"/>
</dbReference>
<dbReference type="PROSITE" id="PS51677">
    <property type="entry name" value="NODB"/>
    <property type="match status" value="1"/>
</dbReference>
<protein>
    <submittedName>
        <fullName evidence="4">Polysaccharide deacetylase family protein</fullName>
    </submittedName>
</protein>
<dbReference type="InterPro" id="IPR011330">
    <property type="entry name" value="Glyco_hydro/deAcase_b/a-brl"/>
</dbReference>
<dbReference type="Proteomes" id="UP000321926">
    <property type="component" value="Unassembled WGS sequence"/>
</dbReference>
<dbReference type="AlphaFoldDB" id="A0A5C8INM4"/>
<evidence type="ECO:0000259" key="3">
    <source>
        <dbReference type="PROSITE" id="PS51677"/>
    </source>
</evidence>
<name>A0A5C8INM4_9BACT</name>
<reference evidence="4 5" key="1">
    <citation type="submission" date="2019-08" db="EMBL/GenBank/DDBJ databases">
        <authorList>
            <person name="Shi S."/>
        </authorList>
    </citation>
    <scope>NUCLEOTIDE SEQUENCE [LARGE SCALE GENOMIC DNA]</scope>
    <source>
        <strain evidence="4 5">GY10130</strain>
    </source>
</reference>
<keyword evidence="5" id="KW-1185">Reference proteome</keyword>
<organism evidence="4 5">
    <name type="scientific">Pontibacter qinzhouensis</name>
    <dbReference type="NCBI Taxonomy" id="2603253"/>
    <lineage>
        <taxon>Bacteria</taxon>
        <taxon>Pseudomonadati</taxon>
        <taxon>Bacteroidota</taxon>
        <taxon>Cytophagia</taxon>
        <taxon>Cytophagales</taxon>
        <taxon>Hymenobacteraceae</taxon>
        <taxon>Pontibacter</taxon>
    </lineage>
</organism>
<evidence type="ECO:0000256" key="2">
    <source>
        <dbReference type="ARBA" id="ARBA00022729"/>
    </source>
</evidence>
<dbReference type="GO" id="GO:0016810">
    <property type="term" value="F:hydrolase activity, acting on carbon-nitrogen (but not peptide) bonds"/>
    <property type="evidence" value="ECO:0007669"/>
    <property type="project" value="InterPro"/>
</dbReference>
<dbReference type="GO" id="GO:0005576">
    <property type="term" value="C:extracellular region"/>
    <property type="evidence" value="ECO:0007669"/>
    <property type="project" value="UniProtKB-SubCell"/>
</dbReference>
<dbReference type="PANTHER" id="PTHR34216:SF3">
    <property type="entry name" value="POLY-BETA-1,6-N-ACETYL-D-GLUCOSAMINE N-DEACETYLASE"/>
    <property type="match status" value="1"/>
</dbReference>
<dbReference type="InterPro" id="IPR051398">
    <property type="entry name" value="Polysacch_Deacetylase"/>
</dbReference>
<sequence>MRAQLRNIYRRFFEPRGLVLMYHRVAEPASDVWDIAVSPANFEVQLQLLKKLGTVMPLNKLVANACAGTLQQNSIAITFDDGYLDNYATAKPLLEHYKLPATFFVATGNIGQQREFWWDELEEIILYRDELPPLAKFRVGDDTVSKSLAAEARLDEQLLQQHQNWHACTELPPTQRSALFFELWQKLRPLPAKAQQQHLQQIRNWAGVDATVRQDQISMSEDQLVELSSSDLFDIGAHTVSHPALAFHSKAVQKQEIAQNVRDLQVLTGTNVSMLAYPYGNYNNESVQVAEELGFMAALTTEEEIITKKSDAYRMGRFQVSNWNKEEFAKKMKQWMR</sequence>
<accession>A0A5C8INM4</accession>
<gene>
    <name evidence="4" type="ORF">FVR03_22720</name>
</gene>
<dbReference type="RefSeq" id="WP_147924074.1">
    <property type="nucleotide sequence ID" value="NZ_VRTY01000148.1"/>
</dbReference>
<dbReference type="OrthoDB" id="9778320at2"/>
<dbReference type="Pfam" id="PF01522">
    <property type="entry name" value="Polysacc_deac_1"/>
    <property type="match status" value="2"/>
</dbReference>
<proteinExistence type="predicted"/>
<dbReference type="PANTHER" id="PTHR34216">
    <property type="match status" value="1"/>
</dbReference>
<dbReference type="Gene3D" id="3.20.20.370">
    <property type="entry name" value="Glycoside hydrolase/deacetylase"/>
    <property type="match status" value="1"/>
</dbReference>
<dbReference type="CDD" id="cd10918">
    <property type="entry name" value="CE4_NodB_like_5s_6s"/>
    <property type="match status" value="1"/>
</dbReference>
<evidence type="ECO:0000256" key="1">
    <source>
        <dbReference type="ARBA" id="ARBA00004613"/>
    </source>
</evidence>
<evidence type="ECO:0000313" key="4">
    <source>
        <dbReference type="EMBL" id="TXK23333.1"/>
    </source>
</evidence>